<dbReference type="Gene3D" id="2.170.130.10">
    <property type="entry name" value="TonB-dependent receptor, plug domain"/>
    <property type="match status" value="1"/>
</dbReference>
<dbReference type="RefSeq" id="WP_353897008.1">
    <property type="nucleotide sequence ID" value="NZ_JBEVCJ010000021.1"/>
</dbReference>
<evidence type="ECO:0000256" key="7">
    <source>
        <dbReference type="ARBA" id="ARBA00023136"/>
    </source>
</evidence>
<dbReference type="EMBL" id="JBEVCJ010000021">
    <property type="protein sequence ID" value="MET1256423.1"/>
    <property type="molecule type" value="Genomic_DNA"/>
</dbReference>
<accession>A0ABV2BWV9</accession>
<evidence type="ECO:0000259" key="14">
    <source>
        <dbReference type="Pfam" id="PF07715"/>
    </source>
</evidence>
<dbReference type="InterPro" id="IPR036942">
    <property type="entry name" value="Beta-barrel_TonB_sf"/>
</dbReference>
<proteinExistence type="inferred from homology"/>
<name>A0ABV2BWV9_9GAMM</name>
<sequence>MKSRGINQDQFKLGKLASQVALALSLVSLPAIAAENSNEQDDESAQKIVITGSRILSIGAASPSPVTVVGEDLIKASGAVNINELLNKLPSMVPGLGASTSNTNGTPGISTQNLRGQGEKRTLTLINGRRHVGSVPGTSTVDMGTIPTALIDRIEVLTGGASSIYGADAVAGVINIITKKDFAGMQVNIFGGISSRSDGENSGANITYGFDFDDGKGNNVTHFSYDTSDEILARDRPYTNGDWRFVNAPGTDPEDPNRLRIPIQSRSLASSTTTVAMFDGVGYTFNADGSIRPIRLGEGGIINPDEATDIISARTGPGGEQFAIYNYNRLRVPTERFTLNNTFNYDFGGTQLFVDAKYTQSKSQSRWDPKATYNGYIYRNNPFIQDDLAALMDDNGLGYFSYSRVFDEMGDSGSDYDRDLFQLVAAVNGEFDFGWDWEVYAQMGKATSDFTIKDYYQGRWDAALDVAIHPDTNEVVCRASLPDIDPSSLSYNRDGVSLDGCVPHNVFVPMPQELIDYVKVDHTGETEQTQNVFHFSTRGDLVDNWAGTIAMSAGLEYRKERSETTPSQIDALGIGSSYATSQPVVGTYSVKEAFAEFNIPLLSDTFMAEQFDLNLSARLADYTEAGSSTSWNVGLVWKPIEDVTVRVSNSEATRAPNINEQFAPKGSSGAWLYQPCSESNYPTLSAQGQANCETLGVEFERDDQGNIVKSLLTWYQWGDLISEGNQNLDVEVAETLTAGIVYTPSFIEGFSFTADYWEIDVTGLISNLSERTIMYECIEAASLDNQFCDLITRQDNGVITSVEVATLNLNKMITEGIDFEFDYRFDLGEGKIRLNSMWQKLLSRKVQSDPSLPLVETSGNLALPEWRGTFNVTYSTDNYSAMIANRYVGGQKLYPTTTQNLSVNETAPIWYTDMSFSYRVNDELSFNVGANNVFDKGTPQLPLAFIGGGSYYIGTTGGLFDTSGRMYYASMTYQF</sequence>
<evidence type="ECO:0000256" key="4">
    <source>
        <dbReference type="ARBA" id="ARBA00022692"/>
    </source>
</evidence>
<dbReference type="InterPro" id="IPR010917">
    <property type="entry name" value="TonB_rcpt_CS"/>
</dbReference>
<keyword evidence="6 11" id="KW-0798">TonB box</keyword>
<comment type="caution">
    <text evidence="15">The sequence shown here is derived from an EMBL/GenBank/DDBJ whole genome shotgun (WGS) entry which is preliminary data.</text>
</comment>
<dbReference type="PROSITE" id="PS01156">
    <property type="entry name" value="TONB_DEPENDENT_REC_2"/>
    <property type="match status" value="1"/>
</dbReference>
<keyword evidence="4 9" id="KW-0812">Transmembrane</keyword>
<dbReference type="Pfam" id="PF00593">
    <property type="entry name" value="TonB_dep_Rec_b-barrel"/>
    <property type="match status" value="1"/>
</dbReference>
<dbReference type="Gene3D" id="2.40.170.20">
    <property type="entry name" value="TonB-dependent receptor, beta-barrel domain"/>
    <property type="match status" value="1"/>
</dbReference>
<dbReference type="InterPro" id="IPR012910">
    <property type="entry name" value="Plug_dom"/>
</dbReference>
<evidence type="ECO:0000313" key="15">
    <source>
        <dbReference type="EMBL" id="MET1256423.1"/>
    </source>
</evidence>
<evidence type="ECO:0000259" key="13">
    <source>
        <dbReference type="Pfam" id="PF00593"/>
    </source>
</evidence>
<keyword evidence="2 9" id="KW-0813">Transport</keyword>
<keyword evidence="8 9" id="KW-0998">Cell outer membrane</keyword>
<reference evidence="15 16" key="1">
    <citation type="submission" date="2024-06" db="EMBL/GenBank/DDBJ databases">
        <authorList>
            <person name="Li F."/>
        </authorList>
    </citation>
    <scope>NUCLEOTIDE SEQUENCE [LARGE SCALE GENOMIC DNA]</scope>
    <source>
        <strain evidence="15 16">GXAS 311</strain>
    </source>
</reference>
<evidence type="ECO:0000313" key="16">
    <source>
        <dbReference type="Proteomes" id="UP001548189"/>
    </source>
</evidence>
<dbReference type="PANTHER" id="PTHR47234:SF2">
    <property type="entry name" value="TONB-DEPENDENT RECEPTOR"/>
    <property type="match status" value="1"/>
</dbReference>
<evidence type="ECO:0000256" key="12">
    <source>
        <dbReference type="SAM" id="SignalP"/>
    </source>
</evidence>
<feature type="domain" description="TonB-dependent receptor-like beta-barrel" evidence="13">
    <location>
        <begin position="387"/>
        <end position="933"/>
    </location>
</feature>
<evidence type="ECO:0000256" key="11">
    <source>
        <dbReference type="RuleBase" id="RU003357"/>
    </source>
</evidence>
<dbReference type="InterPro" id="IPR039426">
    <property type="entry name" value="TonB-dep_rcpt-like"/>
</dbReference>
<evidence type="ECO:0000256" key="6">
    <source>
        <dbReference type="ARBA" id="ARBA00023077"/>
    </source>
</evidence>
<evidence type="ECO:0000256" key="9">
    <source>
        <dbReference type="PROSITE-ProRule" id="PRU01360"/>
    </source>
</evidence>
<dbReference type="InterPro" id="IPR037066">
    <property type="entry name" value="Plug_dom_sf"/>
</dbReference>
<dbReference type="SUPFAM" id="SSF56935">
    <property type="entry name" value="Porins"/>
    <property type="match status" value="1"/>
</dbReference>
<comment type="subcellular location">
    <subcellularLocation>
        <location evidence="1 9">Cell outer membrane</location>
        <topology evidence="1 9">Multi-pass membrane protein</topology>
    </subcellularLocation>
</comment>
<dbReference type="Pfam" id="PF07715">
    <property type="entry name" value="Plug"/>
    <property type="match status" value="1"/>
</dbReference>
<dbReference type="PROSITE" id="PS52016">
    <property type="entry name" value="TONB_DEPENDENT_REC_3"/>
    <property type="match status" value="1"/>
</dbReference>
<dbReference type="InterPro" id="IPR000531">
    <property type="entry name" value="Beta-barrel_TonB"/>
</dbReference>
<evidence type="ECO:0000256" key="8">
    <source>
        <dbReference type="ARBA" id="ARBA00023237"/>
    </source>
</evidence>
<feature type="domain" description="TonB-dependent receptor plug" evidence="14">
    <location>
        <begin position="62"/>
        <end position="173"/>
    </location>
</feature>
<protein>
    <submittedName>
        <fullName evidence="15">TonB-dependent receptor</fullName>
    </submittedName>
</protein>
<comment type="similarity">
    <text evidence="9 11">Belongs to the TonB-dependent receptor family.</text>
</comment>
<keyword evidence="7 9" id="KW-0472">Membrane</keyword>
<evidence type="ECO:0000256" key="10">
    <source>
        <dbReference type="PROSITE-ProRule" id="PRU10144"/>
    </source>
</evidence>
<evidence type="ECO:0000256" key="5">
    <source>
        <dbReference type="ARBA" id="ARBA00022729"/>
    </source>
</evidence>
<feature type="chain" id="PRO_5046239208" evidence="12">
    <location>
        <begin position="34"/>
        <end position="975"/>
    </location>
</feature>
<evidence type="ECO:0000256" key="1">
    <source>
        <dbReference type="ARBA" id="ARBA00004571"/>
    </source>
</evidence>
<dbReference type="Proteomes" id="UP001548189">
    <property type="component" value="Unassembled WGS sequence"/>
</dbReference>
<evidence type="ECO:0000256" key="3">
    <source>
        <dbReference type="ARBA" id="ARBA00022452"/>
    </source>
</evidence>
<feature type="signal peptide" evidence="12">
    <location>
        <begin position="1"/>
        <end position="33"/>
    </location>
</feature>
<keyword evidence="5 12" id="KW-0732">Signal</keyword>
<feature type="short sequence motif" description="TonB C-terminal box" evidence="10">
    <location>
        <begin position="958"/>
        <end position="975"/>
    </location>
</feature>
<keyword evidence="16" id="KW-1185">Reference proteome</keyword>
<keyword evidence="3 9" id="KW-1134">Transmembrane beta strand</keyword>
<keyword evidence="15" id="KW-0675">Receptor</keyword>
<evidence type="ECO:0000256" key="2">
    <source>
        <dbReference type="ARBA" id="ARBA00022448"/>
    </source>
</evidence>
<gene>
    <name evidence="15" type="ORF">ABVT43_14880</name>
</gene>
<organism evidence="15 16">
    <name type="scientific">Aliikangiella maris</name>
    <dbReference type="NCBI Taxonomy" id="3162458"/>
    <lineage>
        <taxon>Bacteria</taxon>
        <taxon>Pseudomonadati</taxon>
        <taxon>Pseudomonadota</taxon>
        <taxon>Gammaproteobacteria</taxon>
        <taxon>Oceanospirillales</taxon>
        <taxon>Pleioneaceae</taxon>
        <taxon>Aliikangiella</taxon>
    </lineage>
</organism>
<dbReference type="PANTHER" id="PTHR47234">
    <property type="match status" value="1"/>
</dbReference>